<proteinExistence type="predicted"/>
<evidence type="ECO:0000313" key="2">
    <source>
        <dbReference type="Proteomes" id="UP001597475"/>
    </source>
</evidence>
<reference evidence="2" key="1">
    <citation type="journal article" date="2019" name="Int. J. Syst. Evol. Microbiol.">
        <title>The Global Catalogue of Microorganisms (GCM) 10K type strain sequencing project: providing services to taxonomists for standard genome sequencing and annotation.</title>
        <authorList>
            <consortium name="The Broad Institute Genomics Platform"/>
            <consortium name="The Broad Institute Genome Sequencing Center for Infectious Disease"/>
            <person name="Wu L."/>
            <person name="Ma J."/>
        </authorList>
    </citation>
    <scope>NUCLEOTIDE SEQUENCE [LARGE SCALE GENOMIC DNA]</scope>
    <source>
        <strain evidence="2">KCTC 33842</strain>
    </source>
</reference>
<name>A0ABW5P507_9DEIO</name>
<keyword evidence="2" id="KW-1185">Reference proteome</keyword>
<comment type="caution">
    <text evidence="1">The sequence shown here is derived from an EMBL/GenBank/DDBJ whole genome shotgun (WGS) entry which is preliminary data.</text>
</comment>
<organism evidence="1 2">
    <name type="scientific">Deinococcus taklimakanensis</name>
    <dbReference type="NCBI Taxonomy" id="536443"/>
    <lineage>
        <taxon>Bacteria</taxon>
        <taxon>Thermotogati</taxon>
        <taxon>Deinococcota</taxon>
        <taxon>Deinococci</taxon>
        <taxon>Deinococcales</taxon>
        <taxon>Deinococcaceae</taxon>
        <taxon>Deinococcus</taxon>
    </lineage>
</organism>
<dbReference type="Proteomes" id="UP001597475">
    <property type="component" value="Unassembled WGS sequence"/>
</dbReference>
<dbReference type="EMBL" id="JBHUMK010000029">
    <property type="protein sequence ID" value="MFD2609162.1"/>
    <property type="molecule type" value="Genomic_DNA"/>
</dbReference>
<protein>
    <submittedName>
        <fullName evidence="1">Uncharacterized protein</fullName>
    </submittedName>
</protein>
<gene>
    <name evidence="1" type="ORF">ACFSR9_06875</name>
</gene>
<evidence type="ECO:0000313" key="1">
    <source>
        <dbReference type="EMBL" id="MFD2609162.1"/>
    </source>
</evidence>
<accession>A0ABW5P507</accession>
<sequence length="230" mass="25404">MALNTWKAQMYGEHQYASAMAALKALRNMRNLIQERRAGLKLNLQPPAELKIVMGGTSAGSVAEQGRARALSVARKRGNFKGRQEHYDFAVQLMKERDRLEDALVGLESQWGTIFTAHVNAVVERIGAFADASKIKEDLQTEGRRNDLVAIQRTRTAESEQKDPEHRALLWLGVPIPPTSEEGATAEEKRLADAGIEIVKPLKALEDWLQDKLRELTGTKPPSGSGHGSS</sequence>
<dbReference type="RefSeq" id="WP_386844310.1">
    <property type="nucleotide sequence ID" value="NZ_JBHUMK010000029.1"/>
</dbReference>